<evidence type="ECO:0000256" key="2">
    <source>
        <dbReference type="ARBA" id="ARBA00023134"/>
    </source>
</evidence>
<sequence>MKVFEEIQAVVDKKDKKEIKKILLIGRTGGGKSTIANVLVKKDDKFVVSSSSGSSTKSTQVEKFEEDEIKYQVIDTVGLCDTAMTKEKAMSELAETCRLIKGGLYRILLVTGDRFTEEENKMYYTMKETIFDHKFSHFTTIIRTKFPGFLDQEECKKEEENLEKTNPDFFKIIKECKDIIFVDNPPLIGLPKSIEANRDVRECSRKKIIESFIPSDEKYYPPNLRQLSEKFVAHFEEKEKLEKELKETKELSNQDRKKMKERIKELEKEIEVEKARGIRIICTVM</sequence>
<evidence type="ECO:0000259" key="4">
    <source>
        <dbReference type="Pfam" id="PF04548"/>
    </source>
</evidence>
<dbReference type="PANTHER" id="PTHR10903:SF184">
    <property type="entry name" value="GTP-BINDING PROTEIN A"/>
    <property type="match status" value="1"/>
</dbReference>
<dbReference type="OrthoDB" id="8954335at2759"/>
<dbReference type="Gene3D" id="3.40.50.300">
    <property type="entry name" value="P-loop containing nucleotide triphosphate hydrolases"/>
    <property type="match status" value="1"/>
</dbReference>
<name>A0A9N9HI00_9GLOM</name>
<gene>
    <name evidence="5" type="ORF">CPELLU_LOCUS11213</name>
</gene>
<evidence type="ECO:0000256" key="3">
    <source>
        <dbReference type="SAM" id="Coils"/>
    </source>
</evidence>
<dbReference type="PANTHER" id="PTHR10903">
    <property type="entry name" value="GTPASE, IMAP FAMILY MEMBER-RELATED"/>
    <property type="match status" value="1"/>
</dbReference>
<dbReference type="Proteomes" id="UP000789759">
    <property type="component" value="Unassembled WGS sequence"/>
</dbReference>
<proteinExistence type="predicted"/>
<organism evidence="5 6">
    <name type="scientific">Cetraspora pellucida</name>
    <dbReference type="NCBI Taxonomy" id="1433469"/>
    <lineage>
        <taxon>Eukaryota</taxon>
        <taxon>Fungi</taxon>
        <taxon>Fungi incertae sedis</taxon>
        <taxon>Mucoromycota</taxon>
        <taxon>Glomeromycotina</taxon>
        <taxon>Glomeromycetes</taxon>
        <taxon>Diversisporales</taxon>
        <taxon>Gigasporaceae</taxon>
        <taxon>Cetraspora</taxon>
    </lineage>
</organism>
<dbReference type="InterPro" id="IPR027417">
    <property type="entry name" value="P-loop_NTPase"/>
</dbReference>
<evidence type="ECO:0000313" key="5">
    <source>
        <dbReference type="EMBL" id="CAG8689496.1"/>
    </source>
</evidence>
<comment type="caution">
    <text evidence="5">The sequence shown here is derived from an EMBL/GenBank/DDBJ whole genome shotgun (WGS) entry which is preliminary data.</text>
</comment>
<evidence type="ECO:0000313" key="6">
    <source>
        <dbReference type="Proteomes" id="UP000789759"/>
    </source>
</evidence>
<feature type="coiled-coil region" evidence="3">
    <location>
        <begin position="224"/>
        <end position="276"/>
    </location>
</feature>
<dbReference type="EMBL" id="CAJVQA010009764">
    <property type="protein sequence ID" value="CAG8689496.1"/>
    <property type="molecule type" value="Genomic_DNA"/>
</dbReference>
<feature type="domain" description="AIG1-type G" evidence="4">
    <location>
        <begin position="21"/>
        <end position="178"/>
    </location>
</feature>
<keyword evidence="3" id="KW-0175">Coiled coil</keyword>
<keyword evidence="6" id="KW-1185">Reference proteome</keyword>
<accession>A0A9N9HI00</accession>
<keyword evidence="2" id="KW-0342">GTP-binding</keyword>
<dbReference type="SUPFAM" id="SSF52540">
    <property type="entry name" value="P-loop containing nucleoside triphosphate hydrolases"/>
    <property type="match status" value="1"/>
</dbReference>
<dbReference type="InterPro" id="IPR045058">
    <property type="entry name" value="GIMA/IAN/Toc"/>
</dbReference>
<reference evidence="5" key="1">
    <citation type="submission" date="2021-06" db="EMBL/GenBank/DDBJ databases">
        <authorList>
            <person name="Kallberg Y."/>
            <person name="Tangrot J."/>
            <person name="Rosling A."/>
        </authorList>
    </citation>
    <scope>NUCLEOTIDE SEQUENCE</scope>
    <source>
        <strain evidence="5">FL966</strain>
    </source>
</reference>
<dbReference type="Pfam" id="PF04548">
    <property type="entry name" value="AIG1"/>
    <property type="match status" value="1"/>
</dbReference>
<keyword evidence="1" id="KW-0547">Nucleotide-binding</keyword>
<dbReference type="AlphaFoldDB" id="A0A9N9HI00"/>
<evidence type="ECO:0000256" key="1">
    <source>
        <dbReference type="ARBA" id="ARBA00022741"/>
    </source>
</evidence>
<dbReference type="InterPro" id="IPR006703">
    <property type="entry name" value="G_AIG1"/>
</dbReference>
<dbReference type="GO" id="GO:0005525">
    <property type="term" value="F:GTP binding"/>
    <property type="evidence" value="ECO:0007669"/>
    <property type="project" value="UniProtKB-KW"/>
</dbReference>
<protein>
    <submittedName>
        <fullName evidence="5">24823_t:CDS:1</fullName>
    </submittedName>
</protein>